<organism evidence="1 2">
    <name type="scientific">Candidatus Enterococcus myersii</name>
    <dbReference type="NCBI Taxonomy" id="2815322"/>
    <lineage>
        <taxon>Bacteria</taxon>
        <taxon>Bacillati</taxon>
        <taxon>Bacillota</taxon>
        <taxon>Bacilli</taxon>
        <taxon>Lactobacillales</taxon>
        <taxon>Enterococcaceae</taxon>
        <taxon>Enterococcus</taxon>
    </lineage>
</organism>
<evidence type="ECO:0000313" key="1">
    <source>
        <dbReference type="EMBL" id="MBO0449352.1"/>
    </source>
</evidence>
<evidence type="ECO:0000313" key="2">
    <source>
        <dbReference type="Proteomes" id="UP000664256"/>
    </source>
</evidence>
<comment type="caution">
    <text evidence="1">The sequence shown here is derived from an EMBL/GenBank/DDBJ whole genome shotgun (WGS) entry which is preliminary data.</text>
</comment>
<keyword evidence="2" id="KW-1185">Reference proteome</keyword>
<protein>
    <submittedName>
        <fullName evidence="1">Uncharacterized protein</fullName>
    </submittedName>
</protein>
<gene>
    <name evidence="1" type="ORF">JZO76_07340</name>
</gene>
<dbReference type="RefSeq" id="WP_206903476.1">
    <property type="nucleotide sequence ID" value="NZ_JAFLVT010000008.1"/>
</dbReference>
<reference evidence="1 2" key="1">
    <citation type="submission" date="2021-03" db="EMBL/GenBank/DDBJ databases">
        <title>Enterococcal diversity collection.</title>
        <authorList>
            <person name="Gilmore M.S."/>
            <person name="Schwartzman J."/>
            <person name="Van Tyne D."/>
            <person name="Martin M."/>
            <person name="Earl A.M."/>
            <person name="Manson A.L."/>
            <person name="Straub T."/>
            <person name="Salamzade R."/>
            <person name="Saavedra J."/>
            <person name="Lebreton F."/>
            <person name="Prichula J."/>
            <person name="Schaufler K."/>
            <person name="Gaca A."/>
            <person name="Sgardioli B."/>
            <person name="Wagenaar J."/>
            <person name="Strong T."/>
        </authorList>
    </citation>
    <scope>NUCLEOTIDE SEQUENCE [LARGE SCALE GENOMIC DNA]</scope>
    <source>
        <strain evidence="1 2">MJM12</strain>
    </source>
</reference>
<proteinExistence type="predicted"/>
<sequence length="52" mass="6174">MAKFEVKKTFRDVHTKELYEKGSIIDMTVKRAGEVEKNLDQSFLERVDEKKK</sequence>
<dbReference type="Proteomes" id="UP000664256">
    <property type="component" value="Unassembled WGS sequence"/>
</dbReference>
<name>A0ABS3H7B7_9ENTE</name>
<dbReference type="EMBL" id="JAFLVT010000008">
    <property type="protein sequence ID" value="MBO0449352.1"/>
    <property type="molecule type" value="Genomic_DNA"/>
</dbReference>
<accession>A0ABS3H7B7</accession>